<keyword evidence="1" id="KW-0732">Signal</keyword>
<evidence type="ECO:0000256" key="1">
    <source>
        <dbReference type="SAM" id="SignalP"/>
    </source>
</evidence>
<dbReference type="InParanoid" id="Q9RUR3"/>
<dbReference type="HOGENOM" id="CLU_1364333_0_0_0"/>
<feature type="signal peptide" evidence="1">
    <location>
        <begin position="1"/>
        <end position="37"/>
    </location>
</feature>
<dbReference type="EMBL" id="AE000513">
    <property type="protein sequence ID" value="AAF10893.1"/>
    <property type="molecule type" value="Genomic_DNA"/>
</dbReference>
<reference evidence="2 3" key="1">
    <citation type="journal article" date="1999" name="Science">
        <title>Genome sequence of the radioresistant bacterium Deinococcus radiodurans R1.</title>
        <authorList>
            <person name="White O."/>
            <person name="Eisen J.A."/>
            <person name="Heidelberg J.F."/>
            <person name="Hickey E.K."/>
            <person name="Peterson J.D."/>
            <person name="Dodson R.J."/>
            <person name="Haft D.H."/>
            <person name="Gwinn M.L."/>
            <person name="Nelson W.C."/>
            <person name="Richardson D.L."/>
            <person name="Moffat K.S."/>
            <person name="Qin H."/>
            <person name="Jiang L."/>
            <person name="Pamphile W."/>
            <person name="Crosby M."/>
            <person name="Shen M."/>
            <person name="Vamathevan J.J."/>
            <person name="Lam P."/>
            <person name="McDonald L."/>
            <person name="Utterback T."/>
            <person name="Zalewski C."/>
            <person name="Makarova K.S."/>
            <person name="Aravind L."/>
            <person name="Daly M.J."/>
            <person name="Minton K.W."/>
            <person name="Fleischmann R.D."/>
            <person name="Ketchum K.A."/>
            <person name="Nelson K.E."/>
            <person name="Salzberg S."/>
            <person name="Smith H.O."/>
            <person name="Venter J.C."/>
            <person name="Fraser C.M."/>
        </authorList>
    </citation>
    <scope>NUCLEOTIDE SEQUENCE [LARGE SCALE GENOMIC DNA]</scope>
    <source>
        <strain evidence="3">ATCC 13939 / DSM 20539 / JCM 16871 / LMG 4051 / NBRC 15346 / NCIMB 9279 / R1 / VKM B-1422</strain>
    </source>
</reference>
<name>Q9RUR3_DEIRA</name>
<evidence type="ECO:0000313" key="3">
    <source>
        <dbReference type="Proteomes" id="UP000002524"/>
    </source>
</evidence>
<dbReference type="KEGG" id="dra:DR_1319"/>
<dbReference type="PATRIC" id="fig|243230.17.peg.1514"/>
<proteinExistence type="predicted"/>
<organism evidence="2 3">
    <name type="scientific">Deinococcus radiodurans (strain ATCC 13939 / DSM 20539 / JCM 16871 / CCUG 27074 / LMG 4051 / NBRC 15346 / NCIMB 9279 / VKM B-1422 / R1)</name>
    <dbReference type="NCBI Taxonomy" id="243230"/>
    <lineage>
        <taxon>Bacteria</taxon>
        <taxon>Thermotogati</taxon>
        <taxon>Deinococcota</taxon>
        <taxon>Deinococci</taxon>
        <taxon>Deinococcales</taxon>
        <taxon>Deinococcaceae</taxon>
        <taxon>Deinococcus</taxon>
    </lineage>
</organism>
<protein>
    <submittedName>
        <fullName evidence="2">Uncharacterized protein</fullName>
    </submittedName>
</protein>
<evidence type="ECO:0000313" key="2">
    <source>
        <dbReference type="EMBL" id="AAF10893.1"/>
    </source>
</evidence>
<dbReference type="EnsemblBacteria" id="AAF10893">
    <property type="protein sequence ID" value="AAF10893"/>
    <property type="gene ID" value="DR_1319"/>
</dbReference>
<sequence length="200" mass="22607">MWADCHPKTRQRGRQWNMPLLTSGFLAFVLPAAGALAPTPAITQIRANYAAVNAQIEAGHYRRQHRDSQGCGDSTGSYDRWLDRNGKTRRLRSEVTFEDTPGGMTALTSVWFDAAGRPDFVLYQNTEYKYDIQVNKDGSITDRGVKSRAQTAEMRVYFDDQGRVIRQLNKFPMTKQEAGALLQEFRTLIGTPWAQLRVGC</sequence>
<dbReference type="STRING" id="243230.DR_1319"/>
<dbReference type="AlphaFoldDB" id="Q9RUR3"/>
<dbReference type="PIR" id="C75411">
    <property type="entry name" value="C75411"/>
</dbReference>
<dbReference type="Proteomes" id="UP000002524">
    <property type="component" value="Chromosome 1"/>
</dbReference>
<accession>Q9RUR3</accession>
<keyword evidence="3" id="KW-1185">Reference proteome</keyword>
<feature type="chain" id="PRO_5004336767" evidence="1">
    <location>
        <begin position="38"/>
        <end position="200"/>
    </location>
</feature>
<dbReference type="PaxDb" id="243230-DR_1319"/>
<dbReference type="OrthoDB" id="77823at2"/>
<gene>
    <name evidence="2" type="ordered locus">DR_1319</name>
</gene>